<organism evidence="2 3">
    <name type="scientific">Candidatus Pelethenecus faecipullorum</name>
    <dbReference type="NCBI Taxonomy" id="2840900"/>
    <lineage>
        <taxon>Bacteria</taxon>
        <taxon>Bacillati</taxon>
        <taxon>Mycoplasmatota</taxon>
        <taxon>Mollicutes</taxon>
        <taxon>Candidatus Pelethenecus</taxon>
    </lineage>
</organism>
<protein>
    <submittedName>
        <fullName evidence="2">Uncharacterized protein</fullName>
    </submittedName>
</protein>
<keyword evidence="1" id="KW-0812">Transmembrane</keyword>
<evidence type="ECO:0000313" key="3">
    <source>
        <dbReference type="Proteomes" id="UP000886758"/>
    </source>
</evidence>
<accession>A0A9D1GR92</accession>
<reference evidence="2" key="2">
    <citation type="journal article" date="2021" name="PeerJ">
        <title>Extensive microbial diversity within the chicken gut microbiome revealed by metagenomics and culture.</title>
        <authorList>
            <person name="Gilroy R."/>
            <person name="Ravi A."/>
            <person name="Getino M."/>
            <person name="Pursley I."/>
            <person name="Horton D.L."/>
            <person name="Alikhan N.F."/>
            <person name="Baker D."/>
            <person name="Gharbi K."/>
            <person name="Hall N."/>
            <person name="Watson M."/>
            <person name="Adriaenssens E.M."/>
            <person name="Foster-Nyarko E."/>
            <person name="Jarju S."/>
            <person name="Secka A."/>
            <person name="Antonio M."/>
            <person name="Oren A."/>
            <person name="Chaudhuri R.R."/>
            <person name="La Ragione R."/>
            <person name="Hildebrand F."/>
            <person name="Pallen M.J."/>
        </authorList>
    </citation>
    <scope>NUCLEOTIDE SEQUENCE</scope>
    <source>
        <strain evidence="2">ChiW17-6978</strain>
    </source>
</reference>
<keyword evidence="1" id="KW-1133">Transmembrane helix</keyword>
<dbReference type="AlphaFoldDB" id="A0A9D1GR92"/>
<feature type="transmembrane region" description="Helical" evidence="1">
    <location>
        <begin position="99"/>
        <end position="119"/>
    </location>
</feature>
<feature type="transmembrane region" description="Helical" evidence="1">
    <location>
        <begin position="131"/>
        <end position="159"/>
    </location>
</feature>
<name>A0A9D1GR92_9MOLU</name>
<dbReference type="Proteomes" id="UP000886758">
    <property type="component" value="Unassembled WGS sequence"/>
</dbReference>
<comment type="caution">
    <text evidence="2">The sequence shown here is derived from an EMBL/GenBank/DDBJ whole genome shotgun (WGS) entry which is preliminary data.</text>
</comment>
<feature type="transmembrane region" description="Helical" evidence="1">
    <location>
        <begin position="69"/>
        <end position="87"/>
    </location>
</feature>
<proteinExistence type="predicted"/>
<gene>
    <name evidence="2" type="ORF">IAD46_04215</name>
</gene>
<feature type="transmembrane region" description="Helical" evidence="1">
    <location>
        <begin position="37"/>
        <end position="57"/>
    </location>
</feature>
<keyword evidence="1" id="KW-0472">Membrane</keyword>
<evidence type="ECO:0000256" key="1">
    <source>
        <dbReference type="SAM" id="Phobius"/>
    </source>
</evidence>
<evidence type="ECO:0000313" key="2">
    <source>
        <dbReference type="EMBL" id="HIT50212.1"/>
    </source>
</evidence>
<sequence length="173" mass="19612">MKNDQTQERKKPSYRSILKIKFDHFWKNLKNKTVLSFAKYVIVLTALLHLVLSSIHIEALFQLETQLCGLWMFFFILLGLVCLFNAIRNTKGKISTTIFSILMLLLTCAAGVALMTYYFKGLAEQPNIQTGSIIKAIVLSIVMIVFYAVGGVLTVIGMIKNIPHNKKIIEQNE</sequence>
<reference evidence="2" key="1">
    <citation type="submission" date="2020-10" db="EMBL/GenBank/DDBJ databases">
        <authorList>
            <person name="Gilroy R."/>
        </authorList>
    </citation>
    <scope>NUCLEOTIDE SEQUENCE</scope>
    <source>
        <strain evidence="2">ChiW17-6978</strain>
    </source>
</reference>
<dbReference type="EMBL" id="DVLF01000128">
    <property type="protein sequence ID" value="HIT50212.1"/>
    <property type="molecule type" value="Genomic_DNA"/>
</dbReference>